<dbReference type="InterPro" id="IPR011048">
    <property type="entry name" value="Haem_d1_sf"/>
</dbReference>
<accession>A0A1H4TR25</accession>
<evidence type="ECO:0000313" key="2">
    <source>
        <dbReference type="Proteomes" id="UP000182409"/>
    </source>
</evidence>
<dbReference type="SUPFAM" id="SSF51004">
    <property type="entry name" value="C-terminal (heme d1) domain of cytochrome cd1-nitrite reductase"/>
    <property type="match status" value="1"/>
</dbReference>
<proteinExistence type="predicted"/>
<dbReference type="Gene3D" id="2.130.10.10">
    <property type="entry name" value="YVTN repeat-like/Quinoprotein amine dehydrogenase"/>
    <property type="match status" value="2"/>
</dbReference>
<dbReference type="RefSeq" id="WP_139285257.1">
    <property type="nucleotide sequence ID" value="NZ_FNSD01000001.1"/>
</dbReference>
<dbReference type="InterPro" id="IPR015943">
    <property type="entry name" value="WD40/YVTN_repeat-like_dom_sf"/>
</dbReference>
<dbReference type="Proteomes" id="UP000182409">
    <property type="component" value="Unassembled WGS sequence"/>
</dbReference>
<dbReference type="PANTHER" id="PTHR47197">
    <property type="entry name" value="PROTEIN NIRF"/>
    <property type="match status" value="1"/>
</dbReference>
<dbReference type="InterPro" id="IPR051200">
    <property type="entry name" value="Host-pathogen_enzymatic-act"/>
</dbReference>
<protein>
    <recommendedName>
        <fullName evidence="3">40-residue YVTN family beta-propeller repeat-containing protein</fullName>
    </recommendedName>
</protein>
<dbReference type="PROSITE" id="PS51257">
    <property type="entry name" value="PROKAR_LIPOPROTEIN"/>
    <property type="match status" value="1"/>
</dbReference>
<reference evidence="1 2" key="1">
    <citation type="submission" date="2016-10" db="EMBL/GenBank/DDBJ databases">
        <authorList>
            <person name="de Groot N.N."/>
        </authorList>
    </citation>
    <scope>NUCLEOTIDE SEQUENCE [LARGE SCALE GENOMIC DNA]</scope>
    <source>
        <strain evidence="1 2">AB35.6</strain>
    </source>
</reference>
<evidence type="ECO:0008006" key="3">
    <source>
        <dbReference type="Google" id="ProtNLM"/>
    </source>
</evidence>
<organism evidence="1 2">
    <name type="scientific">Terriglobus roseus</name>
    <dbReference type="NCBI Taxonomy" id="392734"/>
    <lineage>
        <taxon>Bacteria</taxon>
        <taxon>Pseudomonadati</taxon>
        <taxon>Acidobacteriota</taxon>
        <taxon>Terriglobia</taxon>
        <taxon>Terriglobales</taxon>
        <taxon>Acidobacteriaceae</taxon>
        <taxon>Terriglobus</taxon>
    </lineage>
</organism>
<gene>
    <name evidence="1" type="ORF">SAMN05443244_3828</name>
</gene>
<dbReference type="OrthoDB" id="105498at2"/>
<sequence>MFSVPRQMSRASALTLGSAAAVFFLAGCGNNYRPVVSAINPVGPSSQPTVYATALSDPGNGKNGLITVVDVFGETNIANASVAPLPSYLGVDPLGEAYVLHSNSVLVDSFTSASGLMTNAVRQSSLAAGAAPTQVNPGSGSGAIYITEPGLSQVSVLTGGAPPTARQDLPVPANPVYTVGLSSSQRVYTLSQGATPGTSVGTATAIENGTNNVISASIPVGISPIYGIMTADSRRAFVVNKGNGTGNGTVTVINVQGNVLDRTVNVGVNPIWADLAPAVNEIAVLNAGTGTTPGSLSIINVALCSQIALTGNTACDATNPTDAANFGTVLATVPVGVGPVQVAVLQDLSKAYVANATDGTVTVVDMNSMVATKTITLPKQADAQGNLTIPSNLNWIGAVAGDPTGKVLVTAKNSQSLYIIRTDTDVLSTSIPLQGYGVSVRIAQ</sequence>
<evidence type="ECO:0000313" key="1">
    <source>
        <dbReference type="EMBL" id="SEC58688.1"/>
    </source>
</evidence>
<dbReference type="PANTHER" id="PTHR47197:SF3">
    <property type="entry name" value="DIHYDRO-HEME D1 DEHYDROGENASE"/>
    <property type="match status" value="1"/>
</dbReference>
<dbReference type="AlphaFoldDB" id="A0A1H4TR25"/>
<dbReference type="EMBL" id="FNSD01000001">
    <property type="protein sequence ID" value="SEC58688.1"/>
    <property type="molecule type" value="Genomic_DNA"/>
</dbReference>
<name>A0A1H4TR25_9BACT</name>